<evidence type="ECO:0000256" key="4">
    <source>
        <dbReference type="ARBA" id="ARBA00022536"/>
    </source>
</evidence>
<keyword evidence="11" id="KW-1015">Disulfide bond</keyword>
<evidence type="ECO:0000256" key="7">
    <source>
        <dbReference type="ARBA" id="ARBA00022737"/>
    </source>
</evidence>
<evidence type="ECO:0000256" key="5">
    <source>
        <dbReference type="ARBA" id="ARBA00022692"/>
    </source>
</evidence>
<evidence type="ECO:0000256" key="8">
    <source>
        <dbReference type="ARBA" id="ARBA00022837"/>
    </source>
</evidence>
<evidence type="ECO:0000313" key="17">
    <source>
        <dbReference type="Proteomes" id="UP001652622"/>
    </source>
</evidence>
<feature type="transmembrane region" description="Helical" evidence="13">
    <location>
        <begin position="514"/>
        <end position="540"/>
    </location>
</feature>
<feature type="transmembrane region" description="Helical" evidence="13">
    <location>
        <begin position="402"/>
        <end position="420"/>
    </location>
</feature>
<gene>
    <name evidence="18" type="primary">LOC117664067</name>
</gene>
<dbReference type="Gene3D" id="2.60.220.50">
    <property type="match status" value="1"/>
</dbReference>
<dbReference type="GO" id="GO:0007166">
    <property type="term" value="P:cell surface receptor signaling pathway"/>
    <property type="evidence" value="ECO:0007669"/>
    <property type="project" value="InterPro"/>
</dbReference>
<keyword evidence="7" id="KW-0677">Repeat</keyword>
<keyword evidence="4" id="KW-0245">EGF-like domain</keyword>
<dbReference type="Pfam" id="PF01825">
    <property type="entry name" value="GPS"/>
    <property type="match status" value="1"/>
</dbReference>
<keyword evidence="17" id="KW-1185">Reference proteome</keyword>
<dbReference type="CDD" id="cd15439">
    <property type="entry name" value="7tmB2_EMR"/>
    <property type="match status" value="1"/>
</dbReference>
<proteinExistence type="inferred from homology"/>
<dbReference type="PANTHER" id="PTHR12011:SF433">
    <property type="entry name" value="ADHESION G PROTEIN-COUPLED RECEPTOR E1-LIKE-RELATED"/>
    <property type="match status" value="1"/>
</dbReference>
<dbReference type="PANTHER" id="PTHR12011">
    <property type="entry name" value="ADHESION G-PROTEIN COUPLED RECEPTOR"/>
    <property type="match status" value="1"/>
</dbReference>
<feature type="transmembrane region" description="Helical" evidence="13">
    <location>
        <begin position="588"/>
        <end position="611"/>
    </location>
</feature>
<comment type="similarity">
    <text evidence="2">Belongs to the G-protein coupled receptor 2 family. Adhesion G-protein coupled receptor (ADGR) subfamily.</text>
</comment>
<reference evidence="18" key="1">
    <citation type="submission" date="2025-08" db="UniProtKB">
        <authorList>
            <consortium name="RefSeq"/>
        </authorList>
    </citation>
    <scope>IDENTIFICATION</scope>
    <source>
        <tissue evidence="18">Blood</tissue>
    </source>
</reference>
<dbReference type="GO" id="GO:0004930">
    <property type="term" value="F:G protein-coupled receptor activity"/>
    <property type="evidence" value="ECO:0007669"/>
    <property type="project" value="InterPro"/>
</dbReference>
<dbReference type="InterPro" id="IPR001740">
    <property type="entry name" value="GPCR_2_EMR1-like_rcpt"/>
</dbReference>
<dbReference type="RefSeq" id="XP_034270699.1">
    <property type="nucleotide sequence ID" value="XM_034414808.2"/>
</dbReference>
<feature type="chain" id="PRO_5028042327" evidence="14">
    <location>
        <begin position="25"/>
        <end position="667"/>
    </location>
</feature>
<evidence type="ECO:0000259" key="16">
    <source>
        <dbReference type="PROSITE" id="PS50261"/>
    </source>
</evidence>
<dbReference type="Proteomes" id="UP001652622">
    <property type="component" value="Unplaced"/>
</dbReference>
<dbReference type="KEGG" id="pgut:117664067"/>
<dbReference type="SUPFAM" id="SSF81321">
    <property type="entry name" value="Family A G protein-coupled receptor-like"/>
    <property type="match status" value="1"/>
</dbReference>
<dbReference type="GO" id="GO:0005886">
    <property type="term" value="C:plasma membrane"/>
    <property type="evidence" value="ECO:0007669"/>
    <property type="project" value="UniProtKB-SubCell"/>
</dbReference>
<keyword evidence="3" id="KW-1003">Cell membrane</keyword>
<keyword evidence="5 13" id="KW-0812">Transmembrane</keyword>
<evidence type="ECO:0000256" key="14">
    <source>
        <dbReference type="SAM" id="SignalP"/>
    </source>
</evidence>
<dbReference type="InterPro" id="IPR000203">
    <property type="entry name" value="GPS"/>
</dbReference>
<evidence type="ECO:0000259" key="15">
    <source>
        <dbReference type="PROSITE" id="PS50221"/>
    </source>
</evidence>
<feature type="transmembrane region" description="Helical" evidence="13">
    <location>
        <begin position="366"/>
        <end position="393"/>
    </location>
</feature>
<feature type="signal peptide" evidence="14">
    <location>
        <begin position="1"/>
        <end position="24"/>
    </location>
</feature>
<dbReference type="InterPro" id="IPR057244">
    <property type="entry name" value="GAIN_B"/>
</dbReference>
<feature type="transmembrane region" description="Helical" evidence="13">
    <location>
        <begin position="560"/>
        <end position="582"/>
    </location>
</feature>
<dbReference type="FunFam" id="1.20.1070.10:FF:000054">
    <property type="entry name" value="Adhesion G protein-coupled receptor E3"/>
    <property type="match status" value="1"/>
</dbReference>
<evidence type="ECO:0000256" key="2">
    <source>
        <dbReference type="ARBA" id="ARBA00007343"/>
    </source>
</evidence>
<protein>
    <submittedName>
        <fullName evidence="18">Adhesion G protein-coupled receptor E3-like</fullName>
    </submittedName>
</protein>
<keyword evidence="6 14" id="KW-0732">Signal</keyword>
<dbReference type="PROSITE" id="PS50221">
    <property type="entry name" value="GAIN_B"/>
    <property type="match status" value="1"/>
</dbReference>
<evidence type="ECO:0000256" key="3">
    <source>
        <dbReference type="ARBA" id="ARBA00022475"/>
    </source>
</evidence>
<accession>A0A6P9BKR5</accession>
<dbReference type="Gene3D" id="1.20.1070.10">
    <property type="entry name" value="Rhodopsin 7-helix transmembrane proteins"/>
    <property type="match status" value="1"/>
</dbReference>
<evidence type="ECO:0000256" key="1">
    <source>
        <dbReference type="ARBA" id="ARBA00004651"/>
    </source>
</evidence>
<evidence type="ECO:0000256" key="12">
    <source>
        <dbReference type="ARBA" id="ARBA00023180"/>
    </source>
</evidence>
<evidence type="ECO:0000256" key="9">
    <source>
        <dbReference type="ARBA" id="ARBA00022989"/>
    </source>
</evidence>
<dbReference type="PRINTS" id="PR00249">
    <property type="entry name" value="GPCRSECRETIN"/>
</dbReference>
<sequence length="667" mass="75229">MMRIFFSFLILDTLKMCTLKIAHFKPHGYITDSVEYNYEPHYEPEFSDSIMMSISCCCCSSDHEEYNGTDASFTPPTDSPMSNVTITKKIRLYCQDLVRENINLNMCEEEWRQTNNAYCSEMKLFFKGLTSLCEKDTYPENSLKGLINSFENVSDSRSIHWDIEEKKNFVQNLPFLMEGISSVALLITFEENKSQTVDQNSMGIQTTLISLESLENNEALKLKAKGDQMAIHPIALAESATITGSIAVAFISYVGLESLLKETLLQNGTFLGNETLTGVYTMNSKLVSISTSNYETNISTPVNVTFEHLKKKVAQEKVLCVNWISGAFSDHGCQQLFSNSTHTECSCQHLSSFAVLMATTHKQGDLILTIISYLGLSISVICLFLCIVTFLFCRSSHNSSTFIHLQLSSCLFFADLFFIFGIDKTGNKILCSIIAGILKYLFLACFVWMFLEAVNLYLIARNLKVANYSGASKYMKISMYLIGYGCPVLIIAISAAIKPGAFGTLYHCWLNPNFIWSFAGPVCVIIVVNLVFFCLILKTLHEKLATLNSEISSIRNTRSLMFKAIAHVFILGVTWCFGLFQHGPLEDVMAYMFTIFNSAQGIFIFLVHCLLNQKVREAYWRWVCCNKDIKPPVSEITMTSVPISNSLANEPSINEVHNQKIEWEEQR</sequence>
<feature type="transmembrane region" description="Helical" evidence="13">
    <location>
        <begin position="481"/>
        <end position="502"/>
    </location>
</feature>
<dbReference type="InterPro" id="IPR000832">
    <property type="entry name" value="GPCR_2_secretin-like"/>
</dbReference>
<dbReference type="OMA" id="QIGSAKM"/>
<dbReference type="InterPro" id="IPR046338">
    <property type="entry name" value="GAIN_dom_sf"/>
</dbReference>
<keyword evidence="12" id="KW-0325">Glycoprotein</keyword>
<dbReference type="GO" id="GO:0007189">
    <property type="term" value="P:adenylate cyclase-activating G protein-coupled receptor signaling pathway"/>
    <property type="evidence" value="ECO:0007669"/>
    <property type="project" value="TreeGrafter"/>
</dbReference>
<name>A0A6P9BKR5_PANGU</name>
<feature type="transmembrane region" description="Helical" evidence="13">
    <location>
        <begin position="440"/>
        <end position="460"/>
    </location>
</feature>
<dbReference type="PRINTS" id="PR01128">
    <property type="entry name" value="EMR1HORMONER"/>
</dbReference>
<dbReference type="GeneID" id="117664067"/>
<organism evidence="17 18">
    <name type="scientific">Pantherophis guttatus</name>
    <name type="common">Corn snake</name>
    <name type="synonym">Elaphe guttata</name>
    <dbReference type="NCBI Taxonomy" id="94885"/>
    <lineage>
        <taxon>Eukaryota</taxon>
        <taxon>Metazoa</taxon>
        <taxon>Chordata</taxon>
        <taxon>Craniata</taxon>
        <taxon>Vertebrata</taxon>
        <taxon>Euteleostomi</taxon>
        <taxon>Lepidosauria</taxon>
        <taxon>Squamata</taxon>
        <taxon>Bifurcata</taxon>
        <taxon>Unidentata</taxon>
        <taxon>Episquamata</taxon>
        <taxon>Toxicofera</taxon>
        <taxon>Serpentes</taxon>
        <taxon>Colubroidea</taxon>
        <taxon>Colubridae</taxon>
        <taxon>Colubrinae</taxon>
        <taxon>Pantherophis</taxon>
    </lineage>
</organism>
<keyword evidence="10 13" id="KW-0472">Membrane</keyword>
<feature type="domain" description="GAIN-B" evidence="15">
    <location>
        <begin position="198"/>
        <end position="363"/>
    </location>
</feature>
<dbReference type="InterPro" id="IPR017981">
    <property type="entry name" value="GPCR_2-like_7TM"/>
</dbReference>
<dbReference type="Pfam" id="PF00002">
    <property type="entry name" value="7tm_2"/>
    <property type="match status" value="1"/>
</dbReference>
<evidence type="ECO:0000256" key="6">
    <source>
        <dbReference type="ARBA" id="ARBA00022729"/>
    </source>
</evidence>
<feature type="domain" description="G-protein coupled receptors family 2 profile 2" evidence="16">
    <location>
        <begin position="368"/>
        <end position="612"/>
    </location>
</feature>
<evidence type="ECO:0000256" key="10">
    <source>
        <dbReference type="ARBA" id="ARBA00023136"/>
    </source>
</evidence>
<keyword evidence="9 13" id="KW-1133">Transmembrane helix</keyword>
<dbReference type="AlphaFoldDB" id="A0A6P9BKR5"/>
<comment type="subcellular location">
    <subcellularLocation>
        <location evidence="1">Cell membrane</location>
        <topology evidence="1">Multi-pass membrane protein</topology>
    </subcellularLocation>
</comment>
<keyword evidence="8" id="KW-0106">Calcium</keyword>
<evidence type="ECO:0000256" key="13">
    <source>
        <dbReference type="SAM" id="Phobius"/>
    </source>
</evidence>
<evidence type="ECO:0000313" key="18">
    <source>
        <dbReference type="RefSeq" id="XP_034270699.1"/>
    </source>
</evidence>
<dbReference type="InParanoid" id="A0A6P9BKR5"/>
<evidence type="ECO:0000256" key="11">
    <source>
        <dbReference type="ARBA" id="ARBA00023157"/>
    </source>
</evidence>
<dbReference type="SMART" id="SM00303">
    <property type="entry name" value="GPS"/>
    <property type="match status" value="1"/>
</dbReference>
<dbReference type="PROSITE" id="PS50261">
    <property type="entry name" value="G_PROTEIN_RECEP_F2_4"/>
    <property type="match status" value="1"/>
</dbReference>